<accession>A0A940DX80</accession>
<evidence type="ECO:0000313" key="1">
    <source>
        <dbReference type="EMBL" id="MBO8484401.1"/>
    </source>
</evidence>
<dbReference type="AlphaFoldDB" id="A0A940DX80"/>
<gene>
    <name evidence="1" type="ORF">IAB75_09880</name>
</gene>
<dbReference type="Gene3D" id="1.10.3680.10">
    <property type="entry name" value="TerB-like"/>
    <property type="match status" value="1"/>
</dbReference>
<evidence type="ECO:0008006" key="3">
    <source>
        <dbReference type="Google" id="ProtNLM"/>
    </source>
</evidence>
<comment type="caution">
    <text evidence="1">The sequence shown here is derived from an EMBL/GenBank/DDBJ whole genome shotgun (WGS) entry which is preliminary data.</text>
</comment>
<protein>
    <recommendedName>
        <fullName evidence="3">Co-chaperone DjlA N-terminal domain-containing protein</fullName>
    </recommendedName>
</protein>
<reference evidence="1" key="1">
    <citation type="submission" date="2020-10" db="EMBL/GenBank/DDBJ databases">
        <authorList>
            <person name="Gilroy R."/>
        </authorList>
    </citation>
    <scope>NUCLEOTIDE SEQUENCE</scope>
    <source>
        <strain evidence="1">G3-8215</strain>
    </source>
</reference>
<name>A0A940DX80_9BACT</name>
<reference evidence="1" key="2">
    <citation type="journal article" date="2021" name="PeerJ">
        <title>Extensive microbial diversity within the chicken gut microbiome revealed by metagenomics and culture.</title>
        <authorList>
            <person name="Gilroy R."/>
            <person name="Ravi A."/>
            <person name="Getino M."/>
            <person name="Pursley I."/>
            <person name="Horton D.L."/>
            <person name="Alikhan N.F."/>
            <person name="Baker D."/>
            <person name="Gharbi K."/>
            <person name="Hall N."/>
            <person name="Watson M."/>
            <person name="Adriaenssens E.M."/>
            <person name="Foster-Nyarko E."/>
            <person name="Jarju S."/>
            <person name="Secka A."/>
            <person name="Antonio M."/>
            <person name="Oren A."/>
            <person name="Chaudhuri R.R."/>
            <person name="La Ragione R."/>
            <person name="Hildebrand F."/>
            <person name="Pallen M.J."/>
        </authorList>
    </citation>
    <scope>NUCLEOTIDE SEQUENCE</scope>
    <source>
        <strain evidence="1">G3-8215</strain>
    </source>
</reference>
<evidence type="ECO:0000313" key="2">
    <source>
        <dbReference type="Proteomes" id="UP000725002"/>
    </source>
</evidence>
<organism evidence="1 2">
    <name type="scientific">Candidatus Cryptobacteroides avicola</name>
    <dbReference type="NCBI Taxonomy" id="2840757"/>
    <lineage>
        <taxon>Bacteria</taxon>
        <taxon>Pseudomonadati</taxon>
        <taxon>Bacteroidota</taxon>
        <taxon>Bacteroidia</taxon>
        <taxon>Bacteroidales</taxon>
        <taxon>Candidatus Cryptobacteroides</taxon>
    </lineage>
</organism>
<dbReference type="SUPFAM" id="SSF158682">
    <property type="entry name" value="TerB-like"/>
    <property type="match status" value="1"/>
</dbReference>
<dbReference type="EMBL" id="JADILV010000072">
    <property type="protein sequence ID" value="MBO8484401.1"/>
    <property type="molecule type" value="Genomic_DNA"/>
</dbReference>
<dbReference type="InterPro" id="IPR029024">
    <property type="entry name" value="TerB-like"/>
</dbReference>
<sequence>MFLNSLNPKEKENFMKLAVAVIKTDGFVEESEKQILSAYANEMQMPVCNLDEQIDADNIIKEFAMNSTLQTKRIIFLELLALAFADGCYATEEKALVQQLADAFEFDRTFIEQAVNLEDAYVAAYMSLVNLVEKGE</sequence>
<dbReference type="Proteomes" id="UP000725002">
    <property type="component" value="Unassembled WGS sequence"/>
</dbReference>
<proteinExistence type="predicted"/>
<dbReference type="CDD" id="cd07177">
    <property type="entry name" value="terB_like"/>
    <property type="match status" value="1"/>
</dbReference>